<evidence type="ECO:0000313" key="1">
    <source>
        <dbReference type="EMBL" id="KAF2242631.1"/>
    </source>
</evidence>
<proteinExistence type="predicted"/>
<sequence>MVSLAVSWSHEKATEYNPIERRLTAVRCDQSTKTSHRVTCAASIGKRDSSIRLARVATDTSSTIPAPLVLAPNSEVTGFPWTKQHSLMARDSRPPASIFFGNSSRNVLRCCHQAQFRPRPAVSLGTCKFFGHRARRRSYRQCLWRMPESRAADEGRQSLLIGKEDRENFGWDLRRVQPLPGKAGAKHGRLGRFCLFDGASRSDMGAPTASWDPVEELSM</sequence>
<dbReference type="EMBL" id="ML987207">
    <property type="protein sequence ID" value="KAF2242631.1"/>
    <property type="molecule type" value="Genomic_DNA"/>
</dbReference>
<reference evidence="1" key="1">
    <citation type="journal article" date="2020" name="Stud. Mycol.">
        <title>101 Dothideomycetes genomes: a test case for predicting lifestyles and emergence of pathogens.</title>
        <authorList>
            <person name="Haridas S."/>
            <person name="Albert R."/>
            <person name="Binder M."/>
            <person name="Bloem J."/>
            <person name="Labutti K."/>
            <person name="Salamov A."/>
            <person name="Andreopoulos B."/>
            <person name="Baker S."/>
            <person name="Barry K."/>
            <person name="Bills G."/>
            <person name="Bluhm B."/>
            <person name="Cannon C."/>
            <person name="Castanera R."/>
            <person name="Culley D."/>
            <person name="Daum C."/>
            <person name="Ezra D."/>
            <person name="Gonzalez J."/>
            <person name="Henrissat B."/>
            <person name="Kuo A."/>
            <person name="Liang C."/>
            <person name="Lipzen A."/>
            <person name="Lutzoni F."/>
            <person name="Magnuson J."/>
            <person name="Mondo S."/>
            <person name="Nolan M."/>
            <person name="Ohm R."/>
            <person name="Pangilinan J."/>
            <person name="Park H.-J."/>
            <person name="Ramirez L."/>
            <person name="Alfaro M."/>
            <person name="Sun H."/>
            <person name="Tritt A."/>
            <person name="Yoshinaga Y."/>
            <person name="Zwiers L.-H."/>
            <person name="Turgeon B."/>
            <person name="Goodwin S."/>
            <person name="Spatafora J."/>
            <person name="Crous P."/>
            <person name="Grigoriev I."/>
        </authorList>
    </citation>
    <scope>NUCLEOTIDE SEQUENCE</scope>
    <source>
        <strain evidence="1">CBS 122368</strain>
    </source>
</reference>
<dbReference type="RefSeq" id="XP_033677635.1">
    <property type="nucleotide sequence ID" value="XM_033819634.1"/>
</dbReference>
<organism evidence="1 2">
    <name type="scientific">Trematosphaeria pertusa</name>
    <dbReference type="NCBI Taxonomy" id="390896"/>
    <lineage>
        <taxon>Eukaryota</taxon>
        <taxon>Fungi</taxon>
        <taxon>Dikarya</taxon>
        <taxon>Ascomycota</taxon>
        <taxon>Pezizomycotina</taxon>
        <taxon>Dothideomycetes</taxon>
        <taxon>Pleosporomycetidae</taxon>
        <taxon>Pleosporales</taxon>
        <taxon>Massarineae</taxon>
        <taxon>Trematosphaeriaceae</taxon>
        <taxon>Trematosphaeria</taxon>
    </lineage>
</organism>
<protein>
    <submittedName>
        <fullName evidence="1">Uncharacterized protein</fullName>
    </submittedName>
</protein>
<gene>
    <name evidence="1" type="ORF">BU26DRAFT_129643</name>
</gene>
<dbReference type="Proteomes" id="UP000800094">
    <property type="component" value="Unassembled WGS sequence"/>
</dbReference>
<dbReference type="GeneID" id="54572964"/>
<evidence type="ECO:0000313" key="2">
    <source>
        <dbReference type="Proteomes" id="UP000800094"/>
    </source>
</evidence>
<keyword evidence="2" id="KW-1185">Reference proteome</keyword>
<accession>A0A6A6HX75</accession>
<name>A0A6A6HX75_9PLEO</name>
<dbReference type="AlphaFoldDB" id="A0A6A6HX75"/>